<accession>A0A5K1IBK1</accession>
<dbReference type="PROSITE" id="PS51128">
    <property type="entry name" value="ZF_DKSA_2"/>
    <property type="match status" value="1"/>
</dbReference>
<dbReference type="Pfam" id="PF01258">
    <property type="entry name" value="zf-dskA_traR"/>
    <property type="match status" value="1"/>
</dbReference>
<evidence type="ECO:0000313" key="8">
    <source>
        <dbReference type="Proteomes" id="UP000326725"/>
    </source>
</evidence>
<dbReference type="PANTHER" id="PTHR33823">
    <property type="entry name" value="RNA POLYMERASE-BINDING TRANSCRIPTION FACTOR DKSA-RELATED"/>
    <property type="match status" value="1"/>
</dbReference>
<dbReference type="AlphaFoldDB" id="A0A5K1IBK1"/>
<dbReference type="EMBL" id="CABVOU010000043">
    <property type="protein sequence ID" value="VVZ96902.1"/>
    <property type="molecule type" value="Genomic_DNA"/>
</dbReference>
<name>A0A5K1IBK1_9GAMM</name>
<evidence type="ECO:0000256" key="2">
    <source>
        <dbReference type="ARBA" id="ARBA00022771"/>
    </source>
</evidence>
<dbReference type="Pfam" id="PF21173">
    <property type="entry name" value="DksA-like_N"/>
    <property type="match status" value="1"/>
</dbReference>
<dbReference type="InterPro" id="IPR048487">
    <property type="entry name" value="DksA-like_N"/>
</dbReference>
<gene>
    <name evidence="7" type="primary">dksA_2</name>
    <name evidence="7" type="ORF">HALO32_03009</name>
</gene>
<feature type="domain" description="DnaK suppressor protein-like N-terminal" evidence="6">
    <location>
        <begin position="6"/>
        <end position="71"/>
    </location>
</feature>
<evidence type="ECO:0000259" key="6">
    <source>
        <dbReference type="Pfam" id="PF21173"/>
    </source>
</evidence>
<dbReference type="PROSITE" id="PS01102">
    <property type="entry name" value="ZF_DKSA_1"/>
    <property type="match status" value="1"/>
</dbReference>
<dbReference type="SUPFAM" id="SSF57716">
    <property type="entry name" value="Glucocorticoid receptor-like (DNA-binding domain)"/>
    <property type="match status" value="1"/>
</dbReference>
<feature type="zinc finger region" description="dksA C4-type" evidence="4">
    <location>
        <begin position="79"/>
        <end position="103"/>
    </location>
</feature>
<dbReference type="Proteomes" id="UP000326725">
    <property type="component" value="Unassembled WGS sequence"/>
</dbReference>
<keyword evidence="8" id="KW-1185">Reference proteome</keyword>
<dbReference type="RefSeq" id="WP_151444721.1">
    <property type="nucleotide sequence ID" value="NZ_CABVOU010000043.1"/>
</dbReference>
<evidence type="ECO:0000256" key="1">
    <source>
        <dbReference type="ARBA" id="ARBA00022723"/>
    </source>
</evidence>
<organism evidence="7 8">
    <name type="scientific">Halomonas lysinitropha</name>
    <dbReference type="NCBI Taxonomy" id="2607506"/>
    <lineage>
        <taxon>Bacteria</taxon>
        <taxon>Pseudomonadati</taxon>
        <taxon>Pseudomonadota</taxon>
        <taxon>Gammaproteobacteria</taxon>
        <taxon>Oceanospirillales</taxon>
        <taxon>Halomonadaceae</taxon>
        <taxon>Halomonas</taxon>
    </lineage>
</organism>
<dbReference type="InterPro" id="IPR000962">
    <property type="entry name" value="Znf_DskA_TraR"/>
</dbReference>
<evidence type="ECO:0000256" key="4">
    <source>
        <dbReference type="PROSITE-ProRule" id="PRU00510"/>
    </source>
</evidence>
<dbReference type="GO" id="GO:0008270">
    <property type="term" value="F:zinc ion binding"/>
    <property type="evidence" value="ECO:0007669"/>
    <property type="project" value="UniProtKB-KW"/>
</dbReference>
<evidence type="ECO:0000256" key="3">
    <source>
        <dbReference type="ARBA" id="ARBA00022833"/>
    </source>
</evidence>
<keyword evidence="3" id="KW-0862">Zinc</keyword>
<dbReference type="PANTHER" id="PTHR33823:SF4">
    <property type="entry name" value="GENERAL STRESS PROTEIN 16O"/>
    <property type="match status" value="1"/>
</dbReference>
<keyword evidence="1" id="KW-0479">Metal-binding</keyword>
<feature type="domain" description="Zinc finger DksA/TraR C4-type" evidence="5">
    <location>
        <begin position="76"/>
        <end position="105"/>
    </location>
</feature>
<protein>
    <submittedName>
        <fullName evidence="7">RNA polymerase-binding transcription factor DksA</fullName>
    </submittedName>
</protein>
<dbReference type="Gene3D" id="1.20.120.910">
    <property type="entry name" value="DksA, coiled-coil domain"/>
    <property type="match status" value="1"/>
</dbReference>
<evidence type="ECO:0000259" key="5">
    <source>
        <dbReference type="Pfam" id="PF01258"/>
    </source>
</evidence>
<keyword evidence="2" id="KW-0863">Zinc-finger</keyword>
<evidence type="ECO:0000313" key="7">
    <source>
        <dbReference type="EMBL" id="VVZ96902.1"/>
    </source>
</evidence>
<reference evidence="7 8" key="1">
    <citation type="submission" date="2019-09" db="EMBL/GenBank/DDBJ databases">
        <authorList>
            <person name="Criscuolo A."/>
        </authorList>
    </citation>
    <scope>NUCLEOTIDE SEQUENCE [LARGE SCALE GENOMIC DNA]</scope>
    <source>
        <strain evidence="8">3(2)</strain>
    </source>
</reference>
<sequence length="107" mass="12403">MTERKQQLEALRDELIERFERYKAHKEQHGGPLDKDMEDQSIELQNDEVVEALQQEAEDELRQVMHALKRIDDDEGDLCEACGEAIDTRRLKAVPYTTVCRDCAELG</sequence>
<dbReference type="InterPro" id="IPR020458">
    <property type="entry name" value="Znf_DskA_TraR_CS"/>
</dbReference>
<proteinExistence type="predicted"/>